<evidence type="ECO:0000313" key="17">
    <source>
        <dbReference type="Proteomes" id="UP000002630"/>
    </source>
</evidence>
<dbReference type="GO" id="GO:0005634">
    <property type="term" value="C:nucleus"/>
    <property type="evidence" value="ECO:0007669"/>
    <property type="project" value="UniProtKB-SubCell"/>
</dbReference>
<reference evidence="16 17" key="1">
    <citation type="journal article" date="2010" name="Nature">
        <title>The Ectocarpus genome and the independent evolution of multicellularity in brown algae.</title>
        <authorList>
            <person name="Cock J.M."/>
            <person name="Sterck L."/>
            <person name="Rouze P."/>
            <person name="Scornet D."/>
            <person name="Allen A.E."/>
            <person name="Amoutzias G."/>
            <person name="Anthouard V."/>
            <person name="Artiguenave F."/>
            <person name="Aury J.M."/>
            <person name="Badger J.H."/>
            <person name="Beszteri B."/>
            <person name="Billiau K."/>
            <person name="Bonnet E."/>
            <person name="Bothwell J.H."/>
            <person name="Bowler C."/>
            <person name="Boyen C."/>
            <person name="Brownlee C."/>
            <person name="Carrano C.J."/>
            <person name="Charrier B."/>
            <person name="Cho G.Y."/>
            <person name="Coelho S.M."/>
            <person name="Collen J."/>
            <person name="Corre E."/>
            <person name="Da Silva C."/>
            <person name="Delage L."/>
            <person name="Delaroque N."/>
            <person name="Dittami S.M."/>
            <person name="Doulbeau S."/>
            <person name="Elias M."/>
            <person name="Farnham G."/>
            <person name="Gachon C.M."/>
            <person name="Gschloessl B."/>
            <person name="Heesch S."/>
            <person name="Jabbari K."/>
            <person name="Jubin C."/>
            <person name="Kawai H."/>
            <person name="Kimura K."/>
            <person name="Kloareg B."/>
            <person name="Kupper F.C."/>
            <person name="Lang D."/>
            <person name="Le Bail A."/>
            <person name="Leblanc C."/>
            <person name="Lerouge P."/>
            <person name="Lohr M."/>
            <person name="Lopez P.J."/>
            <person name="Martens C."/>
            <person name="Maumus F."/>
            <person name="Michel G."/>
            <person name="Miranda-Saavedra D."/>
            <person name="Morales J."/>
            <person name="Moreau H."/>
            <person name="Motomura T."/>
            <person name="Nagasato C."/>
            <person name="Napoli C.A."/>
            <person name="Nelson D.R."/>
            <person name="Nyvall-Collen P."/>
            <person name="Peters A.F."/>
            <person name="Pommier C."/>
            <person name="Potin P."/>
            <person name="Poulain J."/>
            <person name="Quesneville H."/>
            <person name="Read B."/>
            <person name="Rensing S.A."/>
            <person name="Ritter A."/>
            <person name="Rousvoal S."/>
            <person name="Samanta M."/>
            <person name="Samson G."/>
            <person name="Schroeder D.C."/>
            <person name="Segurens B."/>
            <person name="Strittmatter M."/>
            <person name="Tonon T."/>
            <person name="Tregear J.W."/>
            <person name="Valentin K."/>
            <person name="von Dassow P."/>
            <person name="Yamagishi T."/>
            <person name="Van de Peer Y."/>
            <person name="Wincker P."/>
        </authorList>
    </citation>
    <scope>NUCLEOTIDE SEQUENCE [LARGE SCALE GENOMIC DNA]</scope>
    <source>
        <strain evidence="17">Ec32 / CCAP1310/4</strain>
    </source>
</reference>
<evidence type="ECO:0000256" key="5">
    <source>
        <dbReference type="ARBA" id="ARBA00022664"/>
    </source>
</evidence>
<comment type="subcellular location">
    <subcellularLocation>
        <location evidence="1">Nucleus</location>
    </subcellularLocation>
</comment>
<dbReference type="FunFam" id="3.40.50.12390:FF:000005">
    <property type="entry name" value="5'-3' exoribonuclease 2"/>
    <property type="match status" value="1"/>
</dbReference>
<evidence type="ECO:0000256" key="11">
    <source>
        <dbReference type="ARBA" id="ARBA00023242"/>
    </source>
</evidence>
<feature type="compositionally biased region" description="Gly residues" evidence="13">
    <location>
        <begin position="568"/>
        <end position="579"/>
    </location>
</feature>
<dbReference type="STRING" id="2880.D7G4F2"/>
<sequence>MGVPAFYRWLSEKYPKIVVDMLEDHAARVEGTEIPLDLTAENPNGIEFDNLYIDMNGIIHPCSHPEDKPPPESEEEMYKNIMDYIDRLFSAVRPRRLLYLAIDGVAPRAKMNQQRSRRFRSAQEAEEAAELMEETRQAMKEMGVKVPPKAKPAWDSNIITPGTEFMHKLSRYLRFYVQDRVNRDKAWQNIKVILSDASEPGEGEHKIMDFVRRQRTQPGYDPNQHHILHGLDADLIMLGLATHERSFTILREQVLFGRQQKEASERKAAAMNAARDALAGVGQKAKRGEHGEHDGDVSPHKPLQMLQLWTLREYLENEFKELEAPGRVPFGYDFERVVDDFVFLCFFVGNDFLPHLPSLGIRDGALDYLFNVYKRVISSLGDYLTASGGRVNLKQVDVIMSEVGEIEDEVFKRRKQAEVKDQAKRSSFGRRGGGRGGRRGGRGGDMGRQGVGPPGGNSGGRYGGDGEKQRMYPPANSASERRKASLEAKKTAKASDDSIKVQAVPIGSVKTDRLKDAKRRLEDGGQRGGAKWGGGEEGKGEEKGGAAEDANKFFSIAKLERPISGGAAVEGGGGGGVGGGKKREDGEDQDQDEEEEEDPDMTEEEMARAKTMLKDKVKDQTQVLLDEARDSVNDTVRLWEDGWKDRYYHDKCKLEDIEGGGGRERLFQTYVEGLCWVMLYYYQGCPSWTWYFPFHYAPFASDLINCDR</sequence>
<proteinExistence type="inferred from homology"/>
<keyword evidence="3" id="KW-0806">Transcription termination</keyword>
<dbReference type="Gene3D" id="3.40.50.12390">
    <property type="match status" value="2"/>
</dbReference>
<feature type="compositionally biased region" description="Acidic residues" evidence="13">
    <location>
        <begin position="586"/>
        <end position="604"/>
    </location>
</feature>
<dbReference type="PIRSF" id="PIRSF037239">
    <property type="entry name" value="Exonuclease_Xrn2"/>
    <property type="match status" value="1"/>
</dbReference>
<feature type="region of interest" description="Disordered" evidence="13">
    <location>
        <begin position="518"/>
        <end position="547"/>
    </location>
</feature>
<evidence type="ECO:0000256" key="9">
    <source>
        <dbReference type="ARBA" id="ARBA00023015"/>
    </source>
</evidence>
<keyword evidence="5 12" id="KW-0507">mRNA processing</keyword>
<feature type="region of interest" description="Disordered" evidence="13">
    <location>
        <begin position="564"/>
        <end position="606"/>
    </location>
</feature>
<feature type="compositionally biased region" description="Basic and acidic residues" evidence="13">
    <location>
        <begin position="479"/>
        <end position="497"/>
    </location>
</feature>
<feature type="compositionally biased region" description="Basic residues" evidence="13">
    <location>
        <begin position="432"/>
        <end position="441"/>
    </location>
</feature>
<dbReference type="InterPro" id="IPR004859">
    <property type="entry name" value="Xrn1_N"/>
</dbReference>
<organism evidence="16 17">
    <name type="scientific">Ectocarpus siliculosus</name>
    <name type="common">Brown alga</name>
    <name type="synonym">Conferva siliculosa</name>
    <dbReference type="NCBI Taxonomy" id="2880"/>
    <lineage>
        <taxon>Eukaryota</taxon>
        <taxon>Sar</taxon>
        <taxon>Stramenopiles</taxon>
        <taxon>Ochrophyta</taxon>
        <taxon>PX clade</taxon>
        <taxon>Phaeophyceae</taxon>
        <taxon>Ectocarpales</taxon>
        <taxon>Ectocarpaceae</taxon>
        <taxon>Ectocarpus</taxon>
    </lineage>
</organism>
<comment type="function">
    <text evidence="12">Possesses 5'-&gt;3' exoribonuclease activity. May promote termination of transcription by RNA polymerase II.</text>
</comment>
<dbReference type="GO" id="GO:0003723">
    <property type="term" value="F:RNA binding"/>
    <property type="evidence" value="ECO:0007669"/>
    <property type="project" value="TreeGrafter"/>
</dbReference>
<dbReference type="CDD" id="cd09897">
    <property type="entry name" value="H3TH_FEN1-XPG-like"/>
    <property type="match status" value="1"/>
</dbReference>
<dbReference type="OrthoDB" id="372487at2759"/>
<feature type="compositionally biased region" description="Basic and acidic residues" evidence="13">
    <location>
        <begin position="534"/>
        <end position="547"/>
    </location>
</feature>
<dbReference type="GO" id="GO:0000956">
    <property type="term" value="P:nuclear-transcribed mRNA catabolic process"/>
    <property type="evidence" value="ECO:0007669"/>
    <property type="project" value="TreeGrafter"/>
</dbReference>
<keyword evidence="10" id="KW-0804">Transcription</keyword>
<keyword evidence="4" id="KW-0698">rRNA processing</keyword>
<evidence type="ECO:0000259" key="14">
    <source>
        <dbReference type="Pfam" id="PF03159"/>
    </source>
</evidence>
<evidence type="ECO:0000259" key="15">
    <source>
        <dbReference type="Pfam" id="PF17846"/>
    </source>
</evidence>
<evidence type="ECO:0000256" key="4">
    <source>
        <dbReference type="ARBA" id="ARBA00022552"/>
    </source>
</evidence>
<dbReference type="InParanoid" id="D7G4F2"/>
<dbReference type="Proteomes" id="UP000002630">
    <property type="component" value="Unassembled WGS sequence"/>
</dbReference>
<dbReference type="EC" id="3.1.13.-" evidence="12"/>
<evidence type="ECO:0000256" key="2">
    <source>
        <dbReference type="ARBA" id="ARBA00006994"/>
    </source>
</evidence>
<dbReference type="InterPro" id="IPR027073">
    <property type="entry name" value="5_3_exoribonuclease"/>
</dbReference>
<dbReference type="GO" id="GO:0006353">
    <property type="term" value="P:DNA-templated transcription termination"/>
    <property type="evidence" value="ECO:0007669"/>
    <property type="project" value="UniProtKB-KW"/>
</dbReference>
<dbReference type="Pfam" id="PF17846">
    <property type="entry name" value="XRN_M"/>
    <property type="match status" value="2"/>
</dbReference>
<feature type="domain" description="Xrn1 N-terminal" evidence="14">
    <location>
        <begin position="1"/>
        <end position="253"/>
    </location>
</feature>
<dbReference type="PANTHER" id="PTHR12341">
    <property type="entry name" value="5'-&gt;3' EXORIBONUCLEASE"/>
    <property type="match status" value="1"/>
</dbReference>
<name>D7G4F2_ECTSI</name>
<keyword evidence="7 12" id="KW-0378">Hydrolase</keyword>
<keyword evidence="11" id="KW-0539">Nucleus</keyword>
<evidence type="ECO:0000313" key="16">
    <source>
        <dbReference type="EMBL" id="CBJ33698.1"/>
    </source>
</evidence>
<dbReference type="EMBL" id="FN649760">
    <property type="protein sequence ID" value="CBJ33698.1"/>
    <property type="molecule type" value="Genomic_DNA"/>
</dbReference>
<evidence type="ECO:0000256" key="6">
    <source>
        <dbReference type="ARBA" id="ARBA00022722"/>
    </source>
</evidence>
<evidence type="ECO:0000256" key="1">
    <source>
        <dbReference type="ARBA" id="ARBA00004123"/>
    </source>
</evidence>
<dbReference type="GO" id="GO:0004534">
    <property type="term" value="F:5'-3' RNA exonuclease activity"/>
    <property type="evidence" value="ECO:0007669"/>
    <property type="project" value="UniProtKB-UniRule"/>
</dbReference>
<protein>
    <recommendedName>
        <fullName evidence="12">5'-3' exoribonuclease</fullName>
        <ecNumber evidence="12">3.1.13.-</ecNumber>
    </recommendedName>
</protein>
<feature type="domain" description="Xrn1 helical" evidence="15">
    <location>
        <begin position="332"/>
        <end position="424"/>
    </location>
</feature>
<evidence type="ECO:0000256" key="7">
    <source>
        <dbReference type="ARBA" id="ARBA00022801"/>
    </source>
</evidence>
<evidence type="ECO:0000256" key="12">
    <source>
        <dbReference type="PIRNR" id="PIRNR037239"/>
    </source>
</evidence>
<dbReference type="InterPro" id="IPR041412">
    <property type="entry name" value="Xrn1_helical"/>
</dbReference>
<dbReference type="GO" id="GO:0006397">
    <property type="term" value="P:mRNA processing"/>
    <property type="evidence" value="ECO:0007669"/>
    <property type="project" value="UniProtKB-UniRule"/>
</dbReference>
<dbReference type="CDD" id="cd18673">
    <property type="entry name" value="PIN_XRN1-2-like"/>
    <property type="match status" value="1"/>
</dbReference>
<feature type="region of interest" description="Disordered" evidence="13">
    <location>
        <begin position="415"/>
        <end position="497"/>
    </location>
</feature>
<dbReference type="InterPro" id="IPR017151">
    <property type="entry name" value="Xrn2/3/4"/>
</dbReference>
<comment type="similarity">
    <text evidence="2 12">Belongs to the 5'-3' exonuclease family. XRN2/RAT1 subfamily.</text>
</comment>
<keyword evidence="8 12" id="KW-0269">Exonuclease</keyword>
<evidence type="ECO:0000256" key="10">
    <source>
        <dbReference type="ARBA" id="ARBA00023163"/>
    </source>
</evidence>
<dbReference type="PANTHER" id="PTHR12341:SF41">
    <property type="entry name" value="5'-3' EXORIBONUCLEASE 2"/>
    <property type="match status" value="1"/>
</dbReference>
<evidence type="ECO:0000256" key="8">
    <source>
        <dbReference type="ARBA" id="ARBA00022839"/>
    </source>
</evidence>
<keyword evidence="9" id="KW-0805">Transcription regulation</keyword>
<dbReference type="FunFam" id="3.40.50.12390:FF:000003">
    <property type="entry name" value="5'-3' exoribonuclease"/>
    <property type="match status" value="1"/>
</dbReference>
<gene>
    <name evidence="16" type="ORF">Esi_0561_0009</name>
</gene>
<dbReference type="eggNOG" id="KOG2044">
    <property type="taxonomic scope" value="Eukaryota"/>
</dbReference>
<evidence type="ECO:0000256" key="3">
    <source>
        <dbReference type="ARBA" id="ARBA00022472"/>
    </source>
</evidence>
<accession>D7G4F2</accession>
<evidence type="ECO:0000256" key="13">
    <source>
        <dbReference type="SAM" id="MobiDB-lite"/>
    </source>
</evidence>
<keyword evidence="17" id="KW-1185">Reference proteome</keyword>
<keyword evidence="6 12" id="KW-0540">Nuclease</keyword>
<feature type="domain" description="Xrn1 helical" evidence="15">
    <location>
        <begin position="591"/>
        <end position="707"/>
    </location>
</feature>
<dbReference type="GO" id="GO:0006364">
    <property type="term" value="P:rRNA processing"/>
    <property type="evidence" value="ECO:0007669"/>
    <property type="project" value="UniProtKB-KW"/>
</dbReference>
<dbReference type="AlphaFoldDB" id="D7G4F2"/>
<feature type="compositionally biased region" description="Gly residues" evidence="13">
    <location>
        <begin position="443"/>
        <end position="463"/>
    </location>
</feature>
<dbReference type="Pfam" id="PF03159">
    <property type="entry name" value="XRN_N"/>
    <property type="match status" value="1"/>
</dbReference>